<feature type="transmembrane region" description="Helical" evidence="9">
    <location>
        <begin position="75"/>
        <end position="100"/>
    </location>
</feature>
<feature type="transmembrane region" description="Helical" evidence="9">
    <location>
        <begin position="243"/>
        <end position="263"/>
    </location>
</feature>
<dbReference type="AlphaFoldDB" id="A0A8E2AQF0"/>
<evidence type="ECO:0000256" key="8">
    <source>
        <dbReference type="SAM" id="MobiDB-lite"/>
    </source>
</evidence>
<evidence type="ECO:0000256" key="3">
    <source>
        <dbReference type="ARBA" id="ARBA00022448"/>
    </source>
</evidence>
<evidence type="ECO:0000313" key="10">
    <source>
        <dbReference type="EMBL" id="OCH88731.1"/>
    </source>
</evidence>
<keyword evidence="6 7" id="KW-0472">Membrane</keyword>
<comment type="similarity">
    <text evidence="2 7">Belongs to the purine-cytosine permease (2.A.39) family.</text>
</comment>
<feature type="transmembrane region" description="Helical" evidence="9">
    <location>
        <begin position="452"/>
        <end position="474"/>
    </location>
</feature>
<evidence type="ECO:0000256" key="4">
    <source>
        <dbReference type="ARBA" id="ARBA00022692"/>
    </source>
</evidence>
<dbReference type="Pfam" id="PF02133">
    <property type="entry name" value="Transp_cyt_pur"/>
    <property type="match status" value="1"/>
</dbReference>
<keyword evidence="11" id="KW-1185">Reference proteome</keyword>
<dbReference type="EMBL" id="KV722445">
    <property type="protein sequence ID" value="OCH88731.1"/>
    <property type="molecule type" value="Genomic_DNA"/>
</dbReference>
<dbReference type="PIRSF" id="PIRSF002744">
    <property type="entry name" value="Pur-cyt_permease"/>
    <property type="match status" value="1"/>
</dbReference>
<evidence type="ECO:0008006" key="12">
    <source>
        <dbReference type="Google" id="ProtNLM"/>
    </source>
</evidence>
<gene>
    <name evidence="10" type="ORF">OBBRIDRAFT_733921</name>
</gene>
<feature type="transmembrane region" description="Helical" evidence="9">
    <location>
        <begin position="142"/>
        <end position="164"/>
    </location>
</feature>
<keyword evidence="5 9" id="KW-1133">Transmembrane helix</keyword>
<sequence length="510" mass="55372">MSNIDEKSAVSEEFKDDPEDVTHVPVVDSDSLSRKDRARWVQRTATWLLRWGVELEGIEPIPEERRTDPRLYQLFFVWFSANANILTMTAGTVGPAFYGLGIRDSFLIIIVVDIITCAFPAWFAVLGPKLGIRSMVFARFSWGYYAALIPAVLNVLSMHGYLIINAIVGGQTLGATSTHLGASLGIVIIGLISLLVTFCGVHILNWYETIAWIPNVITFIVMLGVGGKQLVSAPLTNSGPVNVATIMTFGATLAATNVSWATLTPDYGVYHNRKAGSWRIFIYAYLGFVVSSMPAHLLGAAFTAAAFSVPAWGAGLGNGNNIGGLVAAILEPAGGFGKFLLVLVALTSPSACAPTMYTACMSFMTIAPVFAKIPRFLFAIISTAILIPVGIIGATKFYSTFVDILSLIGYWLAPYFAVTLVEHVVFRRRHYSEYAVEQAWNKPNHPNLPRGYASVLTFACAVGLIVVCMEQVWYTGPIARAGTGDIGMLVGFVGGIIVYVCARWAERRWL</sequence>
<dbReference type="PANTHER" id="PTHR31806:SF5">
    <property type="entry name" value="PURINE-CYTOSINE PERMEASE FCY21"/>
    <property type="match status" value="1"/>
</dbReference>
<organism evidence="10 11">
    <name type="scientific">Obba rivulosa</name>
    <dbReference type="NCBI Taxonomy" id="1052685"/>
    <lineage>
        <taxon>Eukaryota</taxon>
        <taxon>Fungi</taxon>
        <taxon>Dikarya</taxon>
        <taxon>Basidiomycota</taxon>
        <taxon>Agaricomycotina</taxon>
        <taxon>Agaricomycetes</taxon>
        <taxon>Polyporales</taxon>
        <taxon>Gelatoporiaceae</taxon>
        <taxon>Obba</taxon>
    </lineage>
</organism>
<name>A0A8E2AQF0_9APHY</name>
<evidence type="ECO:0000256" key="1">
    <source>
        <dbReference type="ARBA" id="ARBA00004141"/>
    </source>
</evidence>
<feature type="compositionally biased region" description="Basic and acidic residues" evidence="8">
    <location>
        <begin position="1"/>
        <end position="13"/>
    </location>
</feature>
<evidence type="ECO:0000256" key="6">
    <source>
        <dbReference type="ARBA" id="ARBA00023136"/>
    </source>
</evidence>
<comment type="subcellular location">
    <subcellularLocation>
        <location evidence="1">Membrane</location>
        <topology evidence="1">Multi-pass membrane protein</topology>
    </subcellularLocation>
</comment>
<feature type="region of interest" description="Disordered" evidence="8">
    <location>
        <begin position="1"/>
        <end position="22"/>
    </location>
</feature>
<dbReference type="OrthoDB" id="2116389at2759"/>
<dbReference type="GO" id="GO:0005886">
    <property type="term" value="C:plasma membrane"/>
    <property type="evidence" value="ECO:0007669"/>
    <property type="project" value="TreeGrafter"/>
</dbReference>
<feature type="transmembrane region" description="Helical" evidence="9">
    <location>
        <begin position="404"/>
        <end position="426"/>
    </location>
</feature>
<dbReference type="InterPro" id="IPR026030">
    <property type="entry name" value="Pur-cyt_permease_Fcy2/21/22"/>
</dbReference>
<dbReference type="Gene3D" id="1.10.4160.10">
    <property type="entry name" value="Hydantoin permease"/>
    <property type="match status" value="1"/>
</dbReference>
<accession>A0A8E2AQF0</accession>
<dbReference type="GO" id="GO:0022857">
    <property type="term" value="F:transmembrane transporter activity"/>
    <property type="evidence" value="ECO:0007669"/>
    <property type="project" value="InterPro"/>
</dbReference>
<feature type="transmembrane region" description="Helical" evidence="9">
    <location>
        <begin position="486"/>
        <end position="505"/>
    </location>
</feature>
<evidence type="ECO:0000313" key="11">
    <source>
        <dbReference type="Proteomes" id="UP000250043"/>
    </source>
</evidence>
<feature type="transmembrane region" description="Helical" evidence="9">
    <location>
        <begin position="339"/>
        <end position="364"/>
    </location>
</feature>
<dbReference type="PANTHER" id="PTHR31806">
    <property type="entry name" value="PURINE-CYTOSINE PERMEASE FCY2-RELATED"/>
    <property type="match status" value="1"/>
</dbReference>
<evidence type="ECO:0000256" key="9">
    <source>
        <dbReference type="SAM" id="Phobius"/>
    </source>
</evidence>
<feature type="transmembrane region" description="Helical" evidence="9">
    <location>
        <begin position="106"/>
        <end position="130"/>
    </location>
</feature>
<dbReference type="InterPro" id="IPR001248">
    <property type="entry name" value="Pur-cyt_permease"/>
</dbReference>
<feature type="transmembrane region" description="Helical" evidence="9">
    <location>
        <begin position="184"/>
        <end position="204"/>
    </location>
</feature>
<feature type="transmembrane region" description="Helical" evidence="9">
    <location>
        <begin position="376"/>
        <end position="398"/>
    </location>
</feature>
<evidence type="ECO:0000256" key="7">
    <source>
        <dbReference type="PIRNR" id="PIRNR002744"/>
    </source>
</evidence>
<feature type="transmembrane region" description="Helical" evidence="9">
    <location>
        <begin position="211"/>
        <end position="231"/>
    </location>
</feature>
<feature type="transmembrane region" description="Helical" evidence="9">
    <location>
        <begin position="283"/>
        <end position="307"/>
    </location>
</feature>
<reference evidence="10 11" key="1">
    <citation type="submission" date="2016-07" db="EMBL/GenBank/DDBJ databases">
        <title>Draft genome of the white-rot fungus Obba rivulosa 3A-2.</title>
        <authorList>
            <consortium name="DOE Joint Genome Institute"/>
            <person name="Miettinen O."/>
            <person name="Riley R."/>
            <person name="Acob R."/>
            <person name="Barry K."/>
            <person name="Cullen D."/>
            <person name="De Vries R."/>
            <person name="Hainaut M."/>
            <person name="Hatakka A."/>
            <person name="Henrissat B."/>
            <person name="Hilden K."/>
            <person name="Kuo R."/>
            <person name="Labutti K."/>
            <person name="Lipzen A."/>
            <person name="Makela M.R."/>
            <person name="Sandor L."/>
            <person name="Spatafora J.W."/>
            <person name="Grigoriev I.V."/>
            <person name="Hibbett D.S."/>
        </authorList>
    </citation>
    <scope>NUCLEOTIDE SEQUENCE [LARGE SCALE GENOMIC DNA]</scope>
    <source>
        <strain evidence="10 11">3A-2</strain>
    </source>
</reference>
<protein>
    <recommendedName>
        <fullName evidence="12">Purine-cytosine permease</fullName>
    </recommendedName>
</protein>
<dbReference type="Proteomes" id="UP000250043">
    <property type="component" value="Unassembled WGS sequence"/>
</dbReference>
<proteinExistence type="inferred from homology"/>
<keyword evidence="4 9" id="KW-0812">Transmembrane</keyword>
<evidence type="ECO:0000256" key="2">
    <source>
        <dbReference type="ARBA" id="ARBA00008974"/>
    </source>
</evidence>
<evidence type="ECO:0000256" key="5">
    <source>
        <dbReference type="ARBA" id="ARBA00022989"/>
    </source>
</evidence>
<keyword evidence="3 7" id="KW-0813">Transport</keyword>